<dbReference type="RefSeq" id="WP_218029591.1">
    <property type="nucleotide sequence ID" value="NZ_BJXX01000199.1"/>
</dbReference>
<dbReference type="EMBL" id="BJXX01000199">
    <property type="protein sequence ID" value="GEN36549.1"/>
    <property type="molecule type" value="Genomic_DNA"/>
</dbReference>
<evidence type="ECO:0000313" key="2">
    <source>
        <dbReference type="Proteomes" id="UP000321157"/>
    </source>
</evidence>
<dbReference type="Gene3D" id="3.40.50.10150">
    <property type="entry name" value="B12-dependent dehydatase associated subunit"/>
    <property type="match status" value="1"/>
</dbReference>
<dbReference type="Proteomes" id="UP000321157">
    <property type="component" value="Unassembled WGS sequence"/>
</dbReference>
<gene>
    <name evidence="1" type="ORF">ADA01nite_40090</name>
</gene>
<keyword evidence="2" id="KW-1185">Reference proteome</keyword>
<dbReference type="SUPFAM" id="SSF52968">
    <property type="entry name" value="B12-dependent dehydatase associated subunit"/>
    <property type="match status" value="1"/>
</dbReference>
<accession>A0A511VCH5</accession>
<reference evidence="1 2" key="1">
    <citation type="submission" date="2019-07" db="EMBL/GenBank/DDBJ databases">
        <title>Whole genome shotgun sequence of Aneurinibacillus danicus NBRC 102444.</title>
        <authorList>
            <person name="Hosoyama A."/>
            <person name="Uohara A."/>
            <person name="Ohji S."/>
            <person name="Ichikawa N."/>
        </authorList>
    </citation>
    <scope>NUCLEOTIDE SEQUENCE [LARGE SCALE GENOMIC DNA]</scope>
    <source>
        <strain evidence="1 2">NBRC 102444</strain>
    </source>
</reference>
<evidence type="ECO:0000313" key="1">
    <source>
        <dbReference type="EMBL" id="GEN36549.1"/>
    </source>
</evidence>
<comment type="caution">
    <text evidence="1">The sequence shown here is derived from an EMBL/GenBank/DDBJ whole genome shotgun (WGS) entry which is preliminary data.</text>
</comment>
<dbReference type="AlphaFoldDB" id="A0A511VCH5"/>
<protein>
    <submittedName>
        <fullName evidence="1">PduH protein</fullName>
    </submittedName>
</protein>
<dbReference type="InterPro" id="IPR010254">
    <property type="entry name" value="B12-dep_deHydtase_bsu"/>
</dbReference>
<sequence length="112" mass="12083">MKRRVYIPIFYEKGVESKTLRDVCAGLEEEGVPFSCAEDVSSCAEELGRRAASLSPLEIGVGISVDGTCTVCHEKLPQGSPYLVEKAENGRVLGQNAARLAKGLHLLHIKKG</sequence>
<organism evidence="1 2">
    <name type="scientific">Aneurinibacillus danicus</name>
    <dbReference type="NCBI Taxonomy" id="267746"/>
    <lineage>
        <taxon>Bacteria</taxon>
        <taxon>Bacillati</taxon>
        <taxon>Bacillota</taxon>
        <taxon>Bacilli</taxon>
        <taxon>Bacillales</taxon>
        <taxon>Paenibacillaceae</taxon>
        <taxon>Aneurinibacillus group</taxon>
        <taxon>Aneurinibacillus</taxon>
    </lineage>
</organism>
<dbReference type="Pfam" id="PF02288">
    <property type="entry name" value="Dehydratase_MU"/>
    <property type="match status" value="1"/>
</dbReference>
<dbReference type="InterPro" id="IPR003208">
    <property type="entry name" value="Dehydtase/Dehydtase_re"/>
</dbReference>
<proteinExistence type="predicted"/>
<name>A0A511VCH5_9BACL</name>